<dbReference type="InterPro" id="IPR029039">
    <property type="entry name" value="Flavoprotein-like_sf"/>
</dbReference>
<dbReference type="Proteomes" id="UP001300745">
    <property type="component" value="Unassembled WGS sequence"/>
</dbReference>
<reference evidence="2 3" key="1">
    <citation type="submission" date="2022-11" db="EMBL/GenBank/DDBJ databases">
        <title>Mycobacterium sp. nov.</title>
        <authorList>
            <person name="Papic B."/>
            <person name="Spicic S."/>
            <person name="Duvnjak S."/>
        </authorList>
    </citation>
    <scope>NUCLEOTIDE SEQUENCE [LARGE SCALE GENOMIC DNA]</scope>
    <source>
        <strain evidence="2 3">CVI_P4</strain>
    </source>
</reference>
<name>A0ABT3SDY2_9MYCO</name>
<gene>
    <name evidence="2" type="ORF">ORI27_13540</name>
</gene>
<evidence type="ECO:0000313" key="2">
    <source>
        <dbReference type="EMBL" id="MCX2937728.1"/>
    </source>
</evidence>
<dbReference type="SUPFAM" id="SSF52218">
    <property type="entry name" value="Flavoproteins"/>
    <property type="match status" value="1"/>
</dbReference>
<proteinExistence type="predicted"/>
<dbReference type="CDD" id="cd03128">
    <property type="entry name" value="GAT_1"/>
    <property type="match status" value="1"/>
</dbReference>
<accession>A0ABT3SDY2</accession>
<keyword evidence="3" id="KW-1185">Reference proteome</keyword>
<feature type="domain" description="Flavodoxin" evidence="1">
    <location>
        <begin position="5"/>
        <end position="89"/>
    </location>
</feature>
<organism evidence="2 3">
    <name type="scientific">Mycobacterium pinniadriaticum</name>
    <dbReference type="NCBI Taxonomy" id="2994102"/>
    <lineage>
        <taxon>Bacteria</taxon>
        <taxon>Bacillati</taxon>
        <taxon>Actinomycetota</taxon>
        <taxon>Actinomycetes</taxon>
        <taxon>Mycobacteriales</taxon>
        <taxon>Mycobacteriaceae</taxon>
        <taxon>Mycobacterium</taxon>
    </lineage>
</organism>
<dbReference type="RefSeq" id="WP_265997381.1">
    <property type="nucleotide sequence ID" value="NZ_JAPJDN010000010.1"/>
</dbReference>
<comment type="caution">
    <text evidence="2">The sequence shown here is derived from an EMBL/GenBank/DDBJ whole genome shotgun (WGS) entry which is preliminary data.</text>
</comment>
<dbReference type="Gene3D" id="3.40.50.360">
    <property type="match status" value="1"/>
</dbReference>
<dbReference type="EMBL" id="JAPJDO010000010">
    <property type="protein sequence ID" value="MCX2937728.1"/>
    <property type="molecule type" value="Genomic_DNA"/>
</dbReference>
<protein>
    <recommendedName>
        <fullName evidence="1">Flavodoxin domain-containing protein</fullName>
    </recommendedName>
</protein>
<dbReference type="InterPro" id="IPR026816">
    <property type="entry name" value="Flavodoxin_dom"/>
</dbReference>
<evidence type="ECO:0000313" key="3">
    <source>
        <dbReference type="Proteomes" id="UP001300745"/>
    </source>
</evidence>
<evidence type="ECO:0000259" key="1">
    <source>
        <dbReference type="Pfam" id="PF12724"/>
    </source>
</evidence>
<dbReference type="Pfam" id="PF12724">
    <property type="entry name" value="Flavodoxin_5"/>
    <property type="match status" value="1"/>
</dbReference>
<sequence length="167" mass="17418">MTQVLVAYGSKRRGTAGLAAMIGDALLEAGFTVVVTSARDVGDLEGFDAVIVAGALYANRWHRHARRFVRRHAAALRGLPVWLVSSGPLDDSAALGDIPPTKQVAGFIERVGARGHVTFGGTLAADARGFPASAMAKTKAGDWRDPAHIRRWVAATVVPGLLPAGAG</sequence>